<dbReference type="AlphaFoldDB" id="A0A5P8VTK5"/>
<sequence>MNTEKDPQAMSRTGCVYTKNGSLFLRCDRTSIDYVQSI</sequence>
<name>A0A5P8VTK5_9NOSO</name>
<accession>A0A5P8VTK5</accession>
<protein>
    <submittedName>
        <fullName evidence="1">Uncharacterized protein</fullName>
    </submittedName>
</protein>
<reference evidence="1 2" key="1">
    <citation type="submission" date="2019-10" db="EMBL/GenBank/DDBJ databases">
        <title>Genomic and transcriptomic insights into the perfect genentic adaptation of a filamentous nitrogen-fixing cyanobacterium to rice fields.</title>
        <authorList>
            <person name="Chen Z."/>
        </authorList>
    </citation>
    <scope>NUCLEOTIDE SEQUENCE [LARGE SCALE GENOMIC DNA]</scope>
    <source>
        <strain evidence="1">CCNUC1</strain>
    </source>
</reference>
<gene>
    <name evidence="1" type="ORF">GXM_01206</name>
</gene>
<organism evidence="1 2">
    <name type="scientific">Nostoc sphaeroides CCNUC1</name>
    <dbReference type="NCBI Taxonomy" id="2653204"/>
    <lineage>
        <taxon>Bacteria</taxon>
        <taxon>Bacillati</taxon>
        <taxon>Cyanobacteriota</taxon>
        <taxon>Cyanophyceae</taxon>
        <taxon>Nostocales</taxon>
        <taxon>Nostocaceae</taxon>
        <taxon>Nostoc</taxon>
    </lineage>
</organism>
<evidence type="ECO:0000313" key="1">
    <source>
        <dbReference type="EMBL" id="QFS43733.1"/>
    </source>
</evidence>
<dbReference type="Proteomes" id="UP000326678">
    <property type="component" value="Chromosome Gxm1"/>
</dbReference>
<keyword evidence="2" id="KW-1185">Reference proteome</keyword>
<dbReference type="EMBL" id="CP045226">
    <property type="protein sequence ID" value="QFS43733.1"/>
    <property type="molecule type" value="Genomic_DNA"/>
</dbReference>
<proteinExistence type="predicted"/>
<dbReference type="KEGG" id="nsh:GXM_01206"/>
<evidence type="ECO:0000313" key="2">
    <source>
        <dbReference type="Proteomes" id="UP000326678"/>
    </source>
</evidence>